<dbReference type="Proteomes" id="UP000281245">
    <property type="component" value="Unassembled WGS sequence"/>
</dbReference>
<evidence type="ECO:0000259" key="4">
    <source>
        <dbReference type="SMART" id="SM00906"/>
    </source>
</evidence>
<dbReference type="PANTHER" id="PTHR31001">
    <property type="entry name" value="UNCHARACTERIZED TRANSCRIPTIONAL REGULATORY PROTEIN"/>
    <property type="match status" value="1"/>
</dbReference>
<dbReference type="GO" id="GO:0005634">
    <property type="term" value="C:nucleus"/>
    <property type="evidence" value="ECO:0007669"/>
    <property type="project" value="UniProtKB-SubCell"/>
</dbReference>
<reference evidence="5 6" key="1">
    <citation type="journal article" date="2018" name="BMC Genomics">
        <title>Genomic evidence for intraspecific hybridization in a clonal and extremely halotolerant yeast.</title>
        <authorList>
            <person name="Gostincar C."/>
            <person name="Stajich J.E."/>
            <person name="Zupancic J."/>
            <person name="Zalar P."/>
            <person name="Gunde-Cimerman N."/>
        </authorList>
    </citation>
    <scope>NUCLEOTIDE SEQUENCE [LARGE SCALE GENOMIC DNA]</scope>
    <source>
        <strain evidence="5 6">EXF-6656</strain>
    </source>
</reference>
<feature type="region of interest" description="Disordered" evidence="3">
    <location>
        <begin position="460"/>
        <end position="481"/>
    </location>
</feature>
<gene>
    <name evidence="5" type="ORF">D0869_03380</name>
</gene>
<feature type="compositionally biased region" description="Polar residues" evidence="3">
    <location>
        <begin position="114"/>
        <end position="130"/>
    </location>
</feature>
<dbReference type="InterPro" id="IPR050613">
    <property type="entry name" value="Sec_Metabolite_Reg"/>
</dbReference>
<name>A0A3M6X600_HORWE</name>
<evidence type="ECO:0000256" key="3">
    <source>
        <dbReference type="SAM" id="MobiDB-lite"/>
    </source>
</evidence>
<keyword evidence="2" id="KW-0539">Nucleus</keyword>
<dbReference type="InterPro" id="IPR007219">
    <property type="entry name" value="XnlR_reg_dom"/>
</dbReference>
<proteinExistence type="predicted"/>
<dbReference type="OrthoDB" id="3989227at2759"/>
<organism evidence="5 6">
    <name type="scientific">Hortaea werneckii</name>
    <name type="common">Black yeast</name>
    <name type="synonym">Cladosporium werneckii</name>
    <dbReference type="NCBI Taxonomy" id="91943"/>
    <lineage>
        <taxon>Eukaryota</taxon>
        <taxon>Fungi</taxon>
        <taxon>Dikarya</taxon>
        <taxon>Ascomycota</taxon>
        <taxon>Pezizomycotina</taxon>
        <taxon>Dothideomycetes</taxon>
        <taxon>Dothideomycetidae</taxon>
        <taxon>Mycosphaerellales</taxon>
        <taxon>Teratosphaeriaceae</taxon>
        <taxon>Hortaea</taxon>
    </lineage>
</organism>
<sequence>MNRDVAGEDLINTGQDETQNVRNQMSLPRRLHQLGRMILEDGREEDDRHQDFLPTGFDVDDDDDNGLDPGYLHLGAQSKATYISPSHFASIRQEISEINNLLRQQKGYTVQDITPARINSASSTSQSGETADSRSRRGGTSFSHGLDGGIFANACSQPWTGGSIPVADESISRANIIDATPSSEACEELLWAYFRGYHTMRPLFNGLAFLEEVQAFQLWREGANPNYILGPHFLALYMAVIFASCCVSPRAMLQRHFGPNSRERLAQQYYDLATSAIRLAEFPTSPSLRTFAAYIIIDSTWLREEQPLQCCSLVGLGFRVAQMLGLHREPSRLEGVKPVDVQVRRHLWWTIVALDAQVALASGLPPMIESKLYQVNAIDERDEVDVASYQQGGQPPGRKTILGIFVGGRYAFYHHTSTFLRLINNHQVTEADVDKTLQITQEIHRQMEDHKQHILNLSRSLQTPDYPPPSTPSPSPSHQQLHRAQSNRLLALFAIRVLTMLAAKPFAIMYGPLRKHNLLKYLLQKEPEAINRIRLFLHSFLQLAQDQRFQPWHWCWPGQHQPLHSILALITELEEHPEGTWARETRRLVDLGLRMCADGEGKGGEVCEGIVSMEGEEVDSRTVGTEGGGGGGDGVWRFIRRARDDVWEKAGLDSGILHCPASADDLSFATDPLLSELEREGEAARGAQAGGAVLSDFDFLPPTTATSAADPSVNMHSDLPLNSFNWPEPMFLPDITDPNWAAGFLDGMPFEDPSEYDHVFSQQP</sequence>
<dbReference type="CDD" id="cd12148">
    <property type="entry name" value="fungal_TF_MHR"/>
    <property type="match status" value="1"/>
</dbReference>
<evidence type="ECO:0000313" key="5">
    <source>
        <dbReference type="EMBL" id="RMX86040.1"/>
    </source>
</evidence>
<dbReference type="GO" id="GO:0008270">
    <property type="term" value="F:zinc ion binding"/>
    <property type="evidence" value="ECO:0007669"/>
    <property type="project" value="InterPro"/>
</dbReference>
<feature type="region of interest" description="Disordered" evidence="3">
    <location>
        <begin position="41"/>
        <end position="63"/>
    </location>
</feature>
<dbReference type="SMART" id="SM00906">
    <property type="entry name" value="Fungal_trans"/>
    <property type="match status" value="1"/>
</dbReference>
<comment type="subcellular location">
    <subcellularLocation>
        <location evidence="1">Nucleus</location>
    </subcellularLocation>
</comment>
<dbReference type="GO" id="GO:0003677">
    <property type="term" value="F:DNA binding"/>
    <property type="evidence" value="ECO:0007669"/>
    <property type="project" value="InterPro"/>
</dbReference>
<dbReference type="EMBL" id="QWIJ01000187">
    <property type="protein sequence ID" value="RMX86040.1"/>
    <property type="molecule type" value="Genomic_DNA"/>
</dbReference>
<dbReference type="PANTHER" id="PTHR31001:SF40">
    <property type="entry name" value="ZN(II)2CYS6 TRANSCRIPTION FACTOR (EUROFUNG)"/>
    <property type="match status" value="1"/>
</dbReference>
<feature type="compositionally biased region" description="Pro residues" evidence="3">
    <location>
        <begin position="465"/>
        <end position="475"/>
    </location>
</feature>
<protein>
    <recommendedName>
        <fullName evidence="4">Xylanolytic transcriptional activator regulatory domain-containing protein</fullName>
    </recommendedName>
</protein>
<feature type="region of interest" description="Disordered" evidence="3">
    <location>
        <begin position="114"/>
        <end position="140"/>
    </location>
</feature>
<evidence type="ECO:0000256" key="1">
    <source>
        <dbReference type="ARBA" id="ARBA00004123"/>
    </source>
</evidence>
<dbReference type="VEuPathDB" id="FungiDB:BTJ68_13182"/>
<evidence type="ECO:0000256" key="2">
    <source>
        <dbReference type="ARBA" id="ARBA00023242"/>
    </source>
</evidence>
<feature type="compositionally biased region" description="Basic and acidic residues" evidence="3">
    <location>
        <begin position="41"/>
        <end position="51"/>
    </location>
</feature>
<dbReference type="GO" id="GO:0006351">
    <property type="term" value="P:DNA-templated transcription"/>
    <property type="evidence" value="ECO:0007669"/>
    <property type="project" value="InterPro"/>
</dbReference>
<evidence type="ECO:0000313" key="6">
    <source>
        <dbReference type="Proteomes" id="UP000281245"/>
    </source>
</evidence>
<dbReference type="AlphaFoldDB" id="A0A3M6X600"/>
<comment type="caution">
    <text evidence="5">The sequence shown here is derived from an EMBL/GenBank/DDBJ whole genome shotgun (WGS) entry which is preliminary data.</text>
</comment>
<accession>A0A3M6X600</accession>
<feature type="domain" description="Xylanolytic transcriptional activator regulatory" evidence="4">
    <location>
        <begin position="310"/>
        <end position="383"/>
    </location>
</feature>
<dbReference type="Pfam" id="PF04082">
    <property type="entry name" value="Fungal_trans"/>
    <property type="match status" value="1"/>
</dbReference>